<protein>
    <submittedName>
        <fullName evidence="1">Uncharacterized protein</fullName>
    </submittedName>
</protein>
<evidence type="ECO:0000313" key="2">
    <source>
        <dbReference type="Proteomes" id="UP000307720"/>
    </source>
</evidence>
<accession>A0AC61R3L5</accession>
<name>A0AC61R3L5_9FIRM</name>
<comment type="caution">
    <text evidence="1">The sequence shown here is derived from an EMBL/GenBank/DDBJ whole genome shotgun (WGS) entry which is preliminary data.</text>
</comment>
<organism evidence="1 2">
    <name type="scientific">Hominisplanchenecus murintestinalis</name>
    <dbReference type="NCBI Taxonomy" id="2941517"/>
    <lineage>
        <taxon>Bacteria</taxon>
        <taxon>Bacillati</taxon>
        <taxon>Bacillota</taxon>
        <taxon>Clostridia</taxon>
        <taxon>Lachnospirales</taxon>
        <taxon>Lachnospiraceae</taxon>
        <taxon>Hominisplanchenecus</taxon>
    </lineage>
</organism>
<sequence>MIWKEKMKSAENKRWILMTAIILMLCVSSLCERPIRTEAASKISRQTNGLRKKGRYYYFYKNGKKQKGWVSFGRTKRFFRKSDGRMVTNQIVNSRRIDSKGIYRCGRREAVERLYKKIIAKITKKKMTRSQKLRTCYKWMLRCHYLPVSPYPSEDSKYNGWDVAYASNMLKRRRGNCFSYSCAFAFFARCLGYDAKIVVGRALDQYKNHFNEHCWVEIKGKVYDPERESFWKNTGSMYGKSYSELPYKYTKVFEID</sequence>
<gene>
    <name evidence="1" type="ORF">E5357_01965</name>
</gene>
<dbReference type="Proteomes" id="UP000307720">
    <property type="component" value="Unassembled WGS sequence"/>
</dbReference>
<keyword evidence="2" id="KW-1185">Reference proteome</keyword>
<evidence type="ECO:0000313" key="1">
    <source>
        <dbReference type="EMBL" id="TGY00294.1"/>
    </source>
</evidence>
<reference evidence="1" key="1">
    <citation type="submission" date="2019-04" db="EMBL/GenBank/DDBJ databases">
        <title>Microbes associate with the intestines of laboratory mice.</title>
        <authorList>
            <person name="Navarre W."/>
            <person name="Wong E."/>
            <person name="Huang K."/>
            <person name="Tropini C."/>
            <person name="Ng K."/>
            <person name="Yu B."/>
        </authorList>
    </citation>
    <scope>NUCLEOTIDE SEQUENCE</scope>
    <source>
        <strain evidence="1">NM72_1-8</strain>
    </source>
</reference>
<dbReference type="EMBL" id="SRZB01000002">
    <property type="protein sequence ID" value="TGY00294.1"/>
    <property type="molecule type" value="Genomic_DNA"/>
</dbReference>
<proteinExistence type="predicted"/>